<evidence type="ECO:0000256" key="9">
    <source>
        <dbReference type="ARBA" id="ARBA00023136"/>
    </source>
</evidence>
<proteinExistence type="inferred from homology"/>
<dbReference type="GO" id="GO:0005886">
    <property type="term" value="C:plasma membrane"/>
    <property type="evidence" value="ECO:0007669"/>
    <property type="project" value="UniProtKB-SubCell"/>
</dbReference>
<keyword evidence="4" id="KW-1003">Cell membrane</keyword>
<comment type="similarity">
    <text evidence="2">Belongs to the protease PrsW family.</text>
</comment>
<keyword evidence="5" id="KW-0645">Protease</keyword>
<keyword evidence="8 10" id="KW-1133">Transmembrane helix</keyword>
<feature type="transmembrane region" description="Helical" evidence="10">
    <location>
        <begin position="107"/>
        <end position="130"/>
    </location>
</feature>
<feature type="transmembrane region" description="Helical" evidence="10">
    <location>
        <begin position="136"/>
        <end position="156"/>
    </location>
</feature>
<evidence type="ECO:0000256" key="4">
    <source>
        <dbReference type="ARBA" id="ARBA00022475"/>
    </source>
</evidence>
<dbReference type="Proteomes" id="UP000005868">
    <property type="component" value="Chromosome"/>
</dbReference>
<feature type="transmembrane region" description="Helical" evidence="10">
    <location>
        <begin position="12"/>
        <end position="29"/>
    </location>
</feature>
<evidence type="ECO:0000256" key="8">
    <source>
        <dbReference type="ARBA" id="ARBA00022989"/>
    </source>
</evidence>
<evidence type="ECO:0000256" key="5">
    <source>
        <dbReference type="ARBA" id="ARBA00022670"/>
    </source>
</evidence>
<dbReference type="PIRSF" id="PIRSF016933">
    <property type="entry name" value="PrsW"/>
    <property type="match status" value="1"/>
</dbReference>
<accession>G7V971</accession>
<evidence type="ECO:0000256" key="6">
    <source>
        <dbReference type="ARBA" id="ARBA00022692"/>
    </source>
</evidence>
<reference evidence="11 12" key="2">
    <citation type="journal article" date="2012" name="Stand. Genomic Sci.">
        <title>Genome sequence of the moderately thermophilic, amino-acid-degrading and sulfur-reducing bacterium Thermovirga lienii type strain (Cas60314(T)).</title>
        <authorList>
            <person name="Goker M."/>
            <person name="Saunders E."/>
            <person name="Lapidus A."/>
            <person name="Nolan M."/>
            <person name="Lucas S."/>
            <person name="Hammon N."/>
            <person name="Deshpande S."/>
            <person name="Cheng J.F."/>
            <person name="Han C."/>
            <person name="Tapia R."/>
            <person name="Goodwin L.A."/>
            <person name="Pitluck S."/>
            <person name="Liolios K."/>
            <person name="Mavromatis K."/>
            <person name="Pagani I."/>
            <person name="Ivanova N."/>
            <person name="Mikhailova N."/>
            <person name="Pati A."/>
            <person name="Chen A."/>
            <person name="Palaniappan K."/>
            <person name="Land M."/>
            <person name="Chang Y.J."/>
            <person name="Jeffries C.D."/>
            <person name="Brambilla E.M."/>
            <person name="Rohde M."/>
            <person name="Spring S."/>
            <person name="Detter J.C."/>
            <person name="Woyke T."/>
            <person name="Bristow J."/>
            <person name="Eisen J.A."/>
            <person name="Markowitz V."/>
            <person name="Hugenholtz P."/>
            <person name="Kyrpides N.C."/>
            <person name="Klenk H.P."/>
        </authorList>
    </citation>
    <scope>NUCLEOTIDE SEQUENCE [LARGE SCALE GENOMIC DNA]</scope>
    <source>
        <strain evidence="12">ATCC BAA-1197 / DSM 17291 / Cas60314</strain>
    </source>
</reference>
<gene>
    <name evidence="11" type="ordered locus">Tlie_0705</name>
</gene>
<dbReference type="STRING" id="580340.Tlie_0705"/>
<dbReference type="HOGENOM" id="CLU_081250_1_0_0"/>
<feature type="transmembrane region" description="Helical" evidence="10">
    <location>
        <begin position="163"/>
        <end position="181"/>
    </location>
</feature>
<evidence type="ECO:0000256" key="7">
    <source>
        <dbReference type="ARBA" id="ARBA00022801"/>
    </source>
</evidence>
<dbReference type="PANTHER" id="PTHR36844:SF1">
    <property type="entry name" value="PROTEASE PRSW"/>
    <property type="match status" value="1"/>
</dbReference>
<dbReference type="AlphaFoldDB" id="G7V971"/>
<dbReference type="KEGG" id="tli:Tlie_0705"/>
<dbReference type="GO" id="GO:0008233">
    <property type="term" value="F:peptidase activity"/>
    <property type="evidence" value="ECO:0007669"/>
    <property type="project" value="UniProtKB-KW"/>
</dbReference>
<evidence type="ECO:0000313" key="12">
    <source>
        <dbReference type="Proteomes" id="UP000005868"/>
    </source>
</evidence>
<reference evidence="12" key="1">
    <citation type="submission" date="2011-10" db="EMBL/GenBank/DDBJ databases">
        <title>The complete genome of chromosome of Thermovirga lienii DSM 17291.</title>
        <authorList>
            <consortium name="US DOE Joint Genome Institute (JGI-PGF)"/>
            <person name="Lucas S."/>
            <person name="Copeland A."/>
            <person name="Lapidus A."/>
            <person name="Glavina del Rio T."/>
            <person name="Dalin E."/>
            <person name="Tice H."/>
            <person name="Bruce D."/>
            <person name="Goodwin L."/>
            <person name="Pitluck S."/>
            <person name="Peters L."/>
            <person name="Mikhailova N."/>
            <person name="Saunders E."/>
            <person name="Kyrpides N."/>
            <person name="Mavromatis K."/>
            <person name="Ivanova N."/>
            <person name="Last F.I."/>
            <person name="Brettin T."/>
            <person name="Detter J.C."/>
            <person name="Han C."/>
            <person name="Larimer F."/>
            <person name="Land M."/>
            <person name="Hauser L."/>
            <person name="Markowitz V."/>
            <person name="Cheng J.-F."/>
            <person name="Hugenholtz P."/>
            <person name="Woyke T."/>
            <person name="Wu D."/>
            <person name="Spring S."/>
            <person name="Schroeder M."/>
            <person name="Brambilla E.-M."/>
            <person name="Klenk H.-P."/>
            <person name="Eisen J.A."/>
        </authorList>
    </citation>
    <scope>NUCLEOTIDE SEQUENCE [LARGE SCALE GENOMIC DNA]</scope>
    <source>
        <strain evidence="12">ATCC BAA-1197 / DSM 17291 / Cas60314</strain>
    </source>
</reference>
<name>G7V971_THELD</name>
<dbReference type="eggNOG" id="COG2339">
    <property type="taxonomic scope" value="Bacteria"/>
</dbReference>
<keyword evidence="6 10" id="KW-0812">Transmembrane</keyword>
<dbReference type="Pfam" id="PF13367">
    <property type="entry name" value="PrsW-protease"/>
    <property type="match status" value="1"/>
</dbReference>
<comment type="subcellular location">
    <subcellularLocation>
        <location evidence="1">Cell membrane</location>
        <topology evidence="1">Multi-pass membrane protein</topology>
    </subcellularLocation>
</comment>
<evidence type="ECO:0000256" key="2">
    <source>
        <dbReference type="ARBA" id="ARBA00009165"/>
    </source>
</evidence>
<evidence type="ECO:0000256" key="3">
    <source>
        <dbReference type="ARBA" id="ARBA00018997"/>
    </source>
</evidence>
<dbReference type="InterPro" id="IPR026898">
    <property type="entry name" value="PrsW"/>
</dbReference>
<evidence type="ECO:0000313" key="11">
    <source>
        <dbReference type="EMBL" id="AER66440.1"/>
    </source>
</evidence>
<evidence type="ECO:0000256" key="10">
    <source>
        <dbReference type="SAM" id="Phobius"/>
    </source>
</evidence>
<sequence>MGRDFLENKVELLFIVSVAPGLALVWWYYHKDRLEPEPLGMVVRSFVFGALFVFPAALLEIFTSYLVVLGPLVYQIMGVALVEEYMKWLALKRFIDHKACDECYDGIVYGTSVALGFATLENLFYVFGALNPFLVAGWRAFLSVPLHGLCGLFMGYEAARQKLGGAVTYSLFRILFLPVLVHGLFNYFLFLSSGIGVLMAVALVVVFWLKSMSVIKRSWSCKV</sequence>
<keyword evidence="9 10" id="KW-0472">Membrane</keyword>
<organism evidence="11 12">
    <name type="scientific">Thermovirga lienii (strain ATCC BAA-1197 / DSM 17291 / Cas60314)</name>
    <dbReference type="NCBI Taxonomy" id="580340"/>
    <lineage>
        <taxon>Bacteria</taxon>
        <taxon>Thermotogati</taxon>
        <taxon>Synergistota</taxon>
        <taxon>Synergistia</taxon>
        <taxon>Synergistales</taxon>
        <taxon>Thermovirgaceae</taxon>
        <taxon>Thermovirga</taxon>
    </lineage>
</organism>
<keyword evidence="12" id="KW-1185">Reference proteome</keyword>
<protein>
    <recommendedName>
        <fullName evidence="3">Protease PrsW</fullName>
    </recommendedName>
</protein>
<feature type="transmembrane region" description="Helical" evidence="10">
    <location>
        <begin position="41"/>
        <end position="59"/>
    </location>
</feature>
<dbReference type="GO" id="GO:0006508">
    <property type="term" value="P:proteolysis"/>
    <property type="evidence" value="ECO:0007669"/>
    <property type="project" value="UniProtKB-KW"/>
</dbReference>
<feature type="transmembrane region" description="Helical" evidence="10">
    <location>
        <begin position="187"/>
        <end position="209"/>
    </location>
</feature>
<dbReference type="InterPro" id="IPR023596">
    <property type="entry name" value="Peptidase_PrsW_arch/bac"/>
</dbReference>
<keyword evidence="7" id="KW-0378">Hydrolase</keyword>
<dbReference type="EMBL" id="CP003096">
    <property type="protein sequence ID" value="AER66440.1"/>
    <property type="molecule type" value="Genomic_DNA"/>
</dbReference>
<dbReference type="PANTHER" id="PTHR36844">
    <property type="entry name" value="PROTEASE PRSW"/>
    <property type="match status" value="1"/>
</dbReference>
<evidence type="ECO:0000256" key="1">
    <source>
        <dbReference type="ARBA" id="ARBA00004651"/>
    </source>
</evidence>